<evidence type="ECO:0008006" key="3">
    <source>
        <dbReference type="Google" id="ProtNLM"/>
    </source>
</evidence>
<gene>
    <name evidence="1" type="ORF">F5X68DRAFT_235839</name>
</gene>
<reference evidence="1" key="1">
    <citation type="journal article" date="2021" name="Nat. Commun.">
        <title>Genetic determinants of endophytism in the Arabidopsis root mycobiome.</title>
        <authorList>
            <person name="Mesny F."/>
            <person name="Miyauchi S."/>
            <person name="Thiergart T."/>
            <person name="Pickel B."/>
            <person name="Atanasova L."/>
            <person name="Karlsson M."/>
            <person name="Huettel B."/>
            <person name="Barry K.W."/>
            <person name="Haridas S."/>
            <person name="Chen C."/>
            <person name="Bauer D."/>
            <person name="Andreopoulos W."/>
            <person name="Pangilinan J."/>
            <person name="LaButti K."/>
            <person name="Riley R."/>
            <person name="Lipzen A."/>
            <person name="Clum A."/>
            <person name="Drula E."/>
            <person name="Henrissat B."/>
            <person name="Kohler A."/>
            <person name="Grigoriev I.V."/>
            <person name="Martin F.M."/>
            <person name="Hacquard S."/>
        </authorList>
    </citation>
    <scope>NUCLEOTIDE SEQUENCE</scope>
    <source>
        <strain evidence="1">MPI-SDFR-AT-0117</strain>
    </source>
</reference>
<dbReference type="AlphaFoldDB" id="A0A9P8V475"/>
<organism evidence="1 2">
    <name type="scientific">Plectosphaerella plurivora</name>
    <dbReference type="NCBI Taxonomy" id="936078"/>
    <lineage>
        <taxon>Eukaryota</taxon>
        <taxon>Fungi</taxon>
        <taxon>Dikarya</taxon>
        <taxon>Ascomycota</taxon>
        <taxon>Pezizomycotina</taxon>
        <taxon>Sordariomycetes</taxon>
        <taxon>Hypocreomycetidae</taxon>
        <taxon>Glomerellales</taxon>
        <taxon>Plectosphaerellaceae</taxon>
        <taxon>Plectosphaerella</taxon>
    </lineage>
</organism>
<evidence type="ECO:0000313" key="1">
    <source>
        <dbReference type="EMBL" id="KAH6672757.1"/>
    </source>
</evidence>
<proteinExistence type="predicted"/>
<keyword evidence="2" id="KW-1185">Reference proteome</keyword>
<comment type="caution">
    <text evidence="1">The sequence shown here is derived from an EMBL/GenBank/DDBJ whole genome shotgun (WGS) entry which is preliminary data.</text>
</comment>
<name>A0A9P8V475_9PEZI</name>
<dbReference type="EMBL" id="JAGSXJ010000027">
    <property type="protein sequence ID" value="KAH6672757.1"/>
    <property type="molecule type" value="Genomic_DNA"/>
</dbReference>
<dbReference type="Proteomes" id="UP000770015">
    <property type="component" value="Unassembled WGS sequence"/>
</dbReference>
<sequence length="168" mass="18513">MSRYTALIAVAGPSGQQELAVSFLVPQEDGFVDAETWAAGNKPPPPRARPEDFAWMTSADVTIWLNNRHEHRAEVLQNQEDMDYAHLNDRFDYLKTARHPVVAKPGGFSRWRCRACGMVLGSSASLRVHLGAFLQRPEGCHLKGTGVPLVARSSKNQEANIPETTSSS</sequence>
<accession>A0A9P8V475</accession>
<protein>
    <recommendedName>
        <fullName evidence="3">C2H2-type domain-containing protein</fullName>
    </recommendedName>
</protein>
<evidence type="ECO:0000313" key="2">
    <source>
        <dbReference type="Proteomes" id="UP000770015"/>
    </source>
</evidence>